<dbReference type="Proteomes" id="UP000676336">
    <property type="component" value="Unassembled WGS sequence"/>
</dbReference>
<organism evidence="1 2">
    <name type="scientific">Rotaria magnacalcarata</name>
    <dbReference type="NCBI Taxonomy" id="392030"/>
    <lineage>
        <taxon>Eukaryota</taxon>
        <taxon>Metazoa</taxon>
        <taxon>Spiralia</taxon>
        <taxon>Gnathifera</taxon>
        <taxon>Rotifera</taxon>
        <taxon>Eurotatoria</taxon>
        <taxon>Bdelloidea</taxon>
        <taxon>Philodinida</taxon>
        <taxon>Philodinidae</taxon>
        <taxon>Rotaria</taxon>
    </lineage>
</organism>
<comment type="caution">
    <text evidence="1">The sequence shown here is derived from an EMBL/GenBank/DDBJ whole genome shotgun (WGS) entry which is preliminary data.</text>
</comment>
<proteinExistence type="predicted"/>
<evidence type="ECO:0000313" key="2">
    <source>
        <dbReference type="Proteomes" id="UP000676336"/>
    </source>
</evidence>
<dbReference type="AlphaFoldDB" id="A0A8S3K541"/>
<accession>A0A8S3K541</accession>
<gene>
    <name evidence="1" type="ORF">SMN809_LOCUS84775</name>
</gene>
<name>A0A8S3K541_9BILA</name>
<sequence>MDEIPRWFSGARLNYAENLLRFNDNRTAIYAV</sequence>
<evidence type="ECO:0000313" key="1">
    <source>
        <dbReference type="EMBL" id="CAF5226408.1"/>
    </source>
</evidence>
<feature type="non-terminal residue" evidence="1">
    <location>
        <position position="32"/>
    </location>
</feature>
<reference evidence="1" key="1">
    <citation type="submission" date="2021-02" db="EMBL/GenBank/DDBJ databases">
        <authorList>
            <person name="Nowell W R."/>
        </authorList>
    </citation>
    <scope>NUCLEOTIDE SEQUENCE</scope>
</reference>
<dbReference type="EMBL" id="CAJOBI010361494">
    <property type="protein sequence ID" value="CAF5226408.1"/>
    <property type="molecule type" value="Genomic_DNA"/>
</dbReference>
<protein>
    <submittedName>
        <fullName evidence="1">Uncharacterized protein</fullName>
    </submittedName>
</protein>